<comment type="function">
    <text evidence="1">Required for efficient ubiquinone (coenzyme Q) biosynthesis. UbiK is probably an accessory factor of Ubi enzymes and facilitates ubiquinone biosynthesis by acting as an assembly factor, a targeting factor, or both.</text>
</comment>
<comment type="pathway">
    <text evidence="1">Cofactor biosynthesis; ubiquinone biosynthesis.</text>
</comment>
<organism evidence="2 3">
    <name type="scientific">Usitatibacter rugosus</name>
    <dbReference type="NCBI Taxonomy" id="2732067"/>
    <lineage>
        <taxon>Bacteria</taxon>
        <taxon>Pseudomonadati</taxon>
        <taxon>Pseudomonadota</taxon>
        <taxon>Betaproteobacteria</taxon>
        <taxon>Nitrosomonadales</taxon>
        <taxon>Usitatibacteraceae</taxon>
        <taxon>Usitatibacter</taxon>
    </lineage>
</organism>
<gene>
    <name evidence="1 2" type="primary">ubiK</name>
    <name evidence="2" type="ORF">DSM104443_03812</name>
</gene>
<evidence type="ECO:0000313" key="3">
    <source>
        <dbReference type="Proteomes" id="UP000501534"/>
    </source>
</evidence>
<name>A0A6M4GZP3_9PROT</name>
<dbReference type="KEGG" id="uru:DSM104443_03812"/>
<keyword evidence="1" id="KW-0175">Coiled coil</keyword>
<comment type="subcellular location">
    <subcellularLocation>
        <location evidence="1">Cytoplasm</location>
    </subcellularLocation>
</comment>
<sequence>MNESWMNEVSARLASLAAANPARDFEKNARGLLSSAFARLDLVTREEFDVQSQVLARAREKLAALEARVAELEATAAGRVK</sequence>
<dbReference type="HAMAP" id="MF_02216">
    <property type="entry name" value="UbiK"/>
    <property type="match status" value="1"/>
</dbReference>
<dbReference type="InterPro" id="IPR007475">
    <property type="entry name" value="UbiK"/>
</dbReference>
<dbReference type="Proteomes" id="UP000501534">
    <property type="component" value="Chromosome"/>
</dbReference>
<keyword evidence="1" id="KW-0831">Ubiquinone biosynthesis</keyword>
<evidence type="ECO:0000256" key="1">
    <source>
        <dbReference type="HAMAP-Rule" id="MF_02216"/>
    </source>
</evidence>
<comment type="similarity">
    <text evidence="1">Belongs to the UbiK family.</text>
</comment>
<keyword evidence="2" id="KW-0830">Ubiquinone</keyword>
<protein>
    <recommendedName>
        <fullName evidence="1">Ubiquinone biosynthesis accessory factor UbiK</fullName>
    </recommendedName>
</protein>
<feature type="coiled-coil region" evidence="1">
    <location>
        <begin position="48"/>
        <end position="75"/>
    </location>
</feature>
<keyword evidence="3" id="KW-1185">Reference proteome</keyword>
<dbReference type="GO" id="GO:0006744">
    <property type="term" value="P:ubiquinone biosynthetic process"/>
    <property type="evidence" value="ECO:0007669"/>
    <property type="project" value="UniProtKB-UniRule"/>
</dbReference>
<dbReference type="RefSeq" id="WP_171095167.1">
    <property type="nucleotide sequence ID" value="NZ_CP053069.1"/>
</dbReference>
<dbReference type="GO" id="GO:0005737">
    <property type="term" value="C:cytoplasm"/>
    <property type="evidence" value="ECO:0007669"/>
    <property type="project" value="UniProtKB-SubCell"/>
</dbReference>
<dbReference type="EMBL" id="CP053069">
    <property type="protein sequence ID" value="QJR12719.1"/>
    <property type="molecule type" value="Genomic_DNA"/>
</dbReference>
<reference evidence="2 3" key="1">
    <citation type="submission" date="2020-04" db="EMBL/GenBank/DDBJ databases">
        <title>Usitatibacter rugosus gen. nov., sp. nov. and Usitatibacter palustris sp. nov., novel members of Usitatibacteraceae fam. nov. within the order Nitrosomonadales isolated from soil.</title>
        <authorList>
            <person name="Huber K.J."/>
            <person name="Neumann-Schaal M."/>
            <person name="Geppert A."/>
            <person name="Luckner M."/>
            <person name="Wanner G."/>
            <person name="Overmann J."/>
        </authorList>
    </citation>
    <scope>NUCLEOTIDE SEQUENCE [LARGE SCALE GENOMIC DNA]</scope>
    <source>
        <strain evidence="2 3">0125_3</strain>
    </source>
</reference>
<evidence type="ECO:0000313" key="2">
    <source>
        <dbReference type="EMBL" id="QJR12719.1"/>
    </source>
</evidence>
<dbReference type="UniPathway" id="UPA00232"/>
<dbReference type="PANTHER" id="PTHR38040">
    <property type="entry name" value="UBIQUINONE BIOSYNTHESIS ACCESSORY FACTOR UBIK"/>
    <property type="match status" value="1"/>
</dbReference>
<dbReference type="Pfam" id="PF04380">
    <property type="entry name" value="BMFP"/>
    <property type="match status" value="1"/>
</dbReference>
<dbReference type="PANTHER" id="PTHR38040:SF1">
    <property type="entry name" value="UBIQUINONE BIOSYNTHESIS ACCESSORY FACTOR UBIK"/>
    <property type="match status" value="1"/>
</dbReference>
<proteinExistence type="inferred from homology"/>
<dbReference type="AlphaFoldDB" id="A0A6M4GZP3"/>
<accession>A0A6M4GZP3</accession>
<keyword evidence="1" id="KW-0963">Cytoplasm</keyword>